<accession>A0A9K3D675</accession>
<feature type="non-terminal residue" evidence="1">
    <location>
        <position position="1"/>
    </location>
</feature>
<dbReference type="PROSITE" id="PS51450">
    <property type="entry name" value="LRR"/>
    <property type="match status" value="1"/>
</dbReference>
<reference evidence="1 2" key="1">
    <citation type="journal article" date="2018" name="PLoS ONE">
        <title>The draft genome of Kipferlia bialata reveals reductive genome evolution in fornicate parasites.</title>
        <authorList>
            <person name="Tanifuji G."/>
            <person name="Takabayashi S."/>
            <person name="Kume K."/>
            <person name="Takagi M."/>
            <person name="Nakayama T."/>
            <person name="Kamikawa R."/>
            <person name="Inagaki Y."/>
            <person name="Hashimoto T."/>
        </authorList>
    </citation>
    <scope>NUCLEOTIDE SEQUENCE [LARGE SCALE GENOMIC DNA]</scope>
    <source>
        <strain evidence="1">NY0173</strain>
    </source>
</reference>
<dbReference type="SUPFAM" id="SSF52058">
    <property type="entry name" value="L domain-like"/>
    <property type="match status" value="1"/>
</dbReference>
<proteinExistence type="predicted"/>
<evidence type="ECO:0000313" key="2">
    <source>
        <dbReference type="Proteomes" id="UP000265618"/>
    </source>
</evidence>
<protein>
    <submittedName>
        <fullName evidence="1">Uncharacterized protein</fullName>
    </submittedName>
</protein>
<dbReference type="Gene3D" id="3.80.10.10">
    <property type="entry name" value="Ribonuclease Inhibitor"/>
    <property type="match status" value="1"/>
</dbReference>
<organism evidence="1 2">
    <name type="scientific">Kipferlia bialata</name>
    <dbReference type="NCBI Taxonomy" id="797122"/>
    <lineage>
        <taxon>Eukaryota</taxon>
        <taxon>Metamonada</taxon>
        <taxon>Carpediemonas-like organisms</taxon>
        <taxon>Kipferlia</taxon>
    </lineage>
</organism>
<gene>
    <name evidence="1" type="ORF">KIPB_010254</name>
</gene>
<evidence type="ECO:0000313" key="1">
    <source>
        <dbReference type="EMBL" id="GIQ88084.1"/>
    </source>
</evidence>
<dbReference type="EMBL" id="BDIP01003753">
    <property type="protein sequence ID" value="GIQ88084.1"/>
    <property type="molecule type" value="Genomic_DNA"/>
</dbReference>
<comment type="caution">
    <text evidence="1">The sequence shown here is derived from an EMBL/GenBank/DDBJ whole genome shotgun (WGS) entry which is preliminary data.</text>
</comment>
<dbReference type="InterPro" id="IPR032675">
    <property type="entry name" value="LRR_dom_sf"/>
</dbReference>
<dbReference type="AlphaFoldDB" id="A0A9K3D675"/>
<keyword evidence="2" id="KW-1185">Reference proteome</keyword>
<sequence>ICKIAMVAELKIKSIVLSMNGIADLGVVCHQRHGLGMIANDVVHLDLSYNDVSGIDSLQHLRVFQNLQFLVLQGNLPPVSSVIGSPMMMHYVRHLLPNIVMLNMIRLPPAPANQGQITQSDFYHWMRMFGGLDTNLWQHVARTRPDDTREIRAYVTKYLEAWNMPPTHRYGYIHI</sequence>
<name>A0A9K3D675_9EUKA</name>
<dbReference type="InterPro" id="IPR001611">
    <property type="entry name" value="Leu-rich_rpt"/>
</dbReference>
<dbReference type="Proteomes" id="UP000265618">
    <property type="component" value="Unassembled WGS sequence"/>
</dbReference>